<reference evidence="6" key="1">
    <citation type="journal article" date="2023" name="Int. J. Syst. Evol. Microbiol.">
        <title>&lt;i&gt;Shewanella septentrionalis&lt;/i&gt; sp. nov. and &lt;i&gt;Shewanella holmiensis&lt;/i&gt; sp. nov., isolated from Baltic Sea water and sediments.</title>
        <authorList>
            <person name="Martin-Rodriguez A.J."/>
            <person name="Thorell K."/>
            <person name="Joffre E."/>
            <person name="Jensie-Markopoulos S."/>
            <person name="Moore E.R.B."/>
            <person name="Sjoling A."/>
        </authorList>
    </citation>
    <scope>NUCLEOTIDE SEQUENCE</scope>
    <source>
        <strain evidence="6">SP1W3</strain>
    </source>
</reference>
<dbReference type="AlphaFoldDB" id="A0A9X3B3U6"/>
<dbReference type="GeneID" id="11773519"/>
<comment type="caution">
    <text evidence="6">The sequence shown here is derived from an EMBL/GenBank/DDBJ whole genome shotgun (WGS) entry which is preliminary data.</text>
</comment>
<dbReference type="Pfam" id="PF00126">
    <property type="entry name" value="HTH_1"/>
    <property type="match status" value="1"/>
</dbReference>
<comment type="similarity">
    <text evidence="1">Belongs to the LysR transcriptional regulatory family.</text>
</comment>
<evidence type="ECO:0000256" key="3">
    <source>
        <dbReference type="ARBA" id="ARBA00023125"/>
    </source>
</evidence>
<evidence type="ECO:0000256" key="4">
    <source>
        <dbReference type="ARBA" id="ARBA00023163"/>
    </source>
</evidence>
<dbReference type="InterPro" id="IPR000847">
    <property type="entry name" value="LysR_HTH_N"/>
</dbReference>
<evidence type="ECO:0000313" key="7">
    <source>
        <dbReference type="Proteomes" id="UP001155604"/>
    </source>
</evidence>
<dbReference type="GO" id="GO:0000976">
    <property type="term" value="F:transcription cis-regulatory region binding"/>
    <property type="evidence" value="ECO:0007669"/>
    <property type="project" value="TreeGrafter"/>
</dbReference>
<feature type="domain" description="HTH lysR-type" evidence="5">
    <location>
        <begin position="17"/>
        <end position="74"/>
    </location>
</feature>
<dbReference type="PANTHER" id="PTHR30126">
    <property type="entry name" value="HTH-TYPE TRANSCRIPTIONAL REGULATOR"/>
    <property type="match status" value="1"/>
</dbReference>
<keyword evidence="4" id="KW-0804">Transcription</keyword>
<dbReference type="SUPFAM" id="SSF46785">
    <property type="entry name" value="Winged helix' DNA-binding domain"/>
    <property type="match status" value="1"/>
</dbReference>
<dbReference type="PROSITE" id="PS50931">
    <property type="entry name" value="HTH_LYSR"/>
    <property type="match status" value="1"/>
</dbReference>
<evidence type="ECO:0000313" key="6">
    <source>
        <dbReference type="EMBL" id="MCT7948048.1"/>
    </source>
</evidence>
<dbReference type="InterPro" id="IPR036390">
    <property type="entry name" value="WH_DNA-bd_sf"/>
</dbReference>
<dbReference type="CDD" id="cd05466">
    <property type="entry name" value="PBP2_LTTR_substrate"/>
    <property type="match status" value="1"/>
</dbReference>
<dbReference type="Gene3D" id="3.40.190.10">
    <property type="entry name" value="Periplasmic binding protein-like II"/>
    <property type="match status" value="2"/>
</dbReference>
<evidence type="ECO:0000256" key="1">
    <source>
        <dbReference type="ARBA" id="ARBA00009437"/>
    </source>
</evidence>
<evidence type="ECO:0000256" key="2">
    <source>
        <dbReference type="ARBA" id="ARBA00023015"/>
    </source>
</evidence>
<dbReference type="Gene3D" id="1.10.10.10">
    <property type="entry name" value="Winged helix-like DNA-binding domain superfamily/Winged helix DNA-binding domain"/>
    <property type="match status" value="1"/>
</dbReference>
<sequence>MIIENVFINNYWFLTMLNPIWLNTFKTLVDVGHFTKTAELLHMTQPGVSQHINKLEAACGYPLIKRFNKKFELTIYGRKVYDYAVKHFEEESELLQNLAHDEPFRGRCTIGCSGTFAWLIYSELLSLQTSYPDLSIELEATPNQRIFEQVLQGKLDIGLVTKEPNPKYFASRIIGAECLALVLPLSADENLSINELLMELGVVRHPDLAHYFQTYVNQAHNDLLSLVDLENVSTQSYINQVHQILVPIAKGIGFTVVPRWCVNLFAAKEQLKIFNITAEIQEPVYLVSKLNSPLARRYEQIIKVIENSFDIG</sequence>
<evidence type="ECO:0000259" key="5">
    <source>
        <dbReference type="PROSITE" id="PS50931"/>
    </source>
</evidence>
<dbReference type="InterPro" id="IPR036388">
    <property type="entry name" value="WH-like_DNA-bd_sf"/>
</dbReference>
<organism evidence="6 7">
    <name type="scientific">Shewanella septentrionalis</name>
    <dbReference type="NCBI Taxonomy" id="2952223"/>
    <lineage>
        <taxon>Bacteria</taxon>
        <taxon>Pseudomonadati</taxon>
        <taxon>Pseudomonadota</taxon>
        <taxon>Gammaproteobacteria</taxon>
        <taxon>Alteromonadales</taxon>
        <taxon>Shewanellaceae</taxon>
        <taxon>Shewanella</taxon>
    </lineage>
</organism>
<feature type="non-terminal residue" evidence="6">
    <location>
        <position position="1"/>
    </location>
</feature>
<proteinExistence type="inferred from homology"/>
<dbReference type="PRINTS" id="PR00039">
    <property type="entry name" value="HTHLYSR"/>
</dbReference>
<dbReference type="PANTHER" id="PTHR30126:SF99">
    <property type="entry name" value="TRANSCRIPTIONAL REGULATOR LYSR FAMILY"/>
    <property type="match status" value="1"/>
</dbReference>
<keyword evidence="2" id="KW-0805">Transcription regulation</keyword>
<keyword evidence="3" id="KW-0238">DNA-binding</keyword>
<dbReference type="RefSeq" id="WP_006087342.1">
    <property type="nucleotide sequence ID" value="NZ_JAMTCC010000078.1"/>
</dbReference>
<name>A0A9X3B3U6_9GAMM</name>
<dbReference type="SUPFAM" id="SSF53850">
    <property type="entry name" value="Periplasmic binding protein-like II"/>
    <property type="match status" value="1"/>
</dbReference>
<accession>A0A9X3B3U6</accession>
<dbReference type="EMBL" id="JAMTCC010000078">
    <property type="protein sequence ID" value="MCT7948048.1"/>
    <property type="molecule type" value="Genomic_DNA"/>
</dbReference>
<protein>
    <submittedName>
        <fullName evidence="6">LysR family transcriptional regulator</fullName>
    </submittedName>
</protein>
<dbReference type="GO" id="GO:0003700">
    <property type="term" value="F:DNA-binding transcription factor activity"/>
    <property type="evidence" value="ECO:0007669"/>
    <property type="project" value="InterPro"/>
</dbReference>
<dbReference type="Pfam" id="PF03466">
    <property type="entry name" value="LysR_substrate"/>
    <property type="match status" value="1"/>
</dbReference>
<gene>
    <name evidence="6" type="ORF">NE536_22130</name>
</gene>
<keyword evidence="7" id="KW-1185">Reference proteome</keyword>
<dbReference type="InterPro" id="IPR005119">
    <property type="entry name" value="LysR_subst-bd"/>
</dbReference>
<dbReference type="Proteomes" id="UP001155604">
    <property type="component" value="Unassembled WGS sequence"/>
</dbReference>